<name>A0A9P4INK8_9PEZI</name>
<dbReference type="GO" id="GO:0000480">
    <property type="term" value="P:endonucleolytic cleavage in 5'-ETS of tricistronic rRNA transcript (SSU-rRNA, 5.8S rRNA, LSU-rRNA)"/>
    <property type="evidence" value="ECO:0007669"/>
    <property type="project" value="TreeGrafter"/>
</dbReference>
<comment type="subcellular location">
    <subcellularLocation>
        <location evidence="1">Nucleus</location>
        <location evidence="1">Nucleolus</location>
    </subcellularLocation>
</comment>
<feature type="compositionally biased region" description="Basic and acidic residues" evidence="8">
    <location>
        <begin position="266"/>
        <end position="276"/>
    </location>
</feature>
<evidence type="ECO:0000313" key="11">
    <source>
        <dbReference type="Proteomes" id="UP000799772"/>
    </source>
</evidence>
<dbReference type="GO" id="GO:0034462">
    <property type="term" value="P:small-subunit processome assembly"/>
    <property type="evidence" value="ECO:0007669"/>
    <property type="project" value="TreeGrafter"/>
</dbReference>
<feature type="region of interest" description="Disordered" evidence="8">
    <location>
        <begin position="1"/>
        <end position="85"/>
    </location>
</feature>
<dbReference type="GO" id="GO:0000447">
    <property type="term" value="P:endonucleolytic cleavage in ITS1 to separate SSU-rRNA from 5.8S rRNA and LSU-rRNA from tricistronic rRNA transcript (SSU-rRNA, 5.8S rRNA, LSU-rRNA)"/>
    <property type="evidence" value="ECO:0007669"/>
    <property type="project" value="TreeGrafter"/>
</dbReference>
<protein>
    <recommendedName>
        <fullName evidence="6">18S rRNA factor 2</fullName>
    </recommendedName>
</protein>
<dbReference type="InterPro" id="IPR012677">
    <property type="entry name" value="Nucleotide-bd_a/b_plait_sf"/>
</dbReference>
<proteinExistence type="inferred from homology"/>
<dbReference type="GO" id="GO:0000472">
    <property type="term" value="P:endonucleolytic cleavage to generate mature 5'-end of SSU-rRNA from (SSU-rRNA, 5.8S rRNA, LSU-rRNA)"/>
    <property type="evidence" value="ECO:0007669"/>
    <property type="project" value="TreeGrafter"/>
</dbReference>
<accession>A0A9P4INK8</accession>
<feature type="compositionally biased region" description="Acidic residues" evidence="8">
    <location>
        <begin position="10"/>
        <end position="27"/>
    </location>
</feature>
<dbReference type="EMBL" id="ML978122">
    <property type="protein sequence ID" value="KAF2103218.1"/>
    <property type="molecule type" value="Genomic_DNA"/>
</dbReference>
<dbReference type="InterPro" id="IPR039119">
    <property type="entry name" value="ABT1/Esf2"/>
</dbReference>
<dbReference type="Proteomes" id="UP000799772">
    <property type="component" value="Unassembled WGS sequence"/>
</dbReference>
<evidence type="ECO:0000313" key="10">
    <source>
        <dbReference type="EMBL" id="KAF2103218.1"/>
    </source>
</evidence>
<gene>
    <name evidence="10" type="ORF">NA57DRAFT_32529</name>
</gene>
<sequence>MATRKRNEWLEAEASDDDDAGYDSDALEDSRGRAVGSRASKRREVNMLDDADESGDEIYDDAEYGLPPLPSEATQSAQSKIPEDDAEFGLPPLPSEDPIALPKKHAGLTAKEEKKSGVVYISRVPPFMKPSTIRTLLSPYGAINRIFLQPEDSTARSSRLKSGGNRKRNFTDGWVEFIRKRDAKMVVEMLNGQIIGGKKGGWYHDDVWNLKYLKGKKWRELQEERKNENAERAAKVMAGVAQSTMEQKMFVENVERAKMLEGMEAKRKEREGRGDVENGIEEAQPEHEVDGEDEPVKKKGKEFKRHFRQSEVKLKKAKEKRVEQPEEVKRVLSKIF</sequence>
<feature type="compositionally biased region" description="Basic residues" evidence="8">
    <location>
        <begin position="298"/>
        <end position="307"/>
    </location>
</feature>
<dbReference type="OrthoDB" id="287393at2759"/>
<evidence type="ECO:0000256" key="3">
    <source>
        <dbReference type="ARBA" id="ARBA00022884"/>
    </source>
</evidence>
<feature type="compositionally biased region" description="Basic and acidic residues" evidence="8">
    <location>
        <begin position="308"/>
        <end position="326"/>
    </location>
</feature>
<dbReference type="AlphaFoldDB" id="A0A9P4INK8"/>
<comment type="caution">
    <text evidence="10">The sequence shown here is derived from an EMBL/GenBank/DDBJ whole genome shotgun (WGS) entry which is preliminary data.</text>
</comment>
<evidence type="ECO:0000259" key="9">
    <source>
        <dbReference type="PROSITE" id="PS50102"/>
    </source>
</evidence>
<feature type="domain" description="RRM" evidence="9">
    <location>
        <begin position="117"/>
        <end position="199"/>
    </location>
</feature>
<comment type="similarity">
    <text evidence="2">Belongs to the ESF2/ABP1 family.</text>
</comment>
<evidence type="ECO:0000256" key="6">
    <source>
        <dbReference type="ARBA" id="ARBA00032634"/>
    </source>
</evidence>
<evidence type="ECO:0000256" key="1">
    <source>
        <dbReference type="ARBA" id="ARBA00004604"/>
    </source>
</evidence>
<dbReference type="SUPFAM" id="SSF54928">
    <property type="entry name" value="RNA-binding domain, RBD"/>
    <property type="match status" value="1"/>
</dbReference>
<keyword evidence="11" id="KW-1185">Reference proteome</keyword>
<dbReference type="InterPro" id="IPR000504">
    <property type="entry name" value="RRM_dom"/>
</dbReference>
<feature type="compositionally biased region" description="Acidic residues" evidence="8">
    <location>
        <begin position="47"/>
        <end position="63"/>
    </location>
</feature>
<feature type="region of interest" description="Disordered" evidence="8">
    <location>
        <begin position="266"/>
        <end position="326"/>
    </location>
</feature>
<reference evidence="10" key="1">
    <citation type="journal article" date="2020" name="Stud. Mycol.">
        <title>101 Dothideomycetes genomes: a test case for predicting lifestyles and emergence of pathogens.</title>
        <authorList>
            <person name="Haridas S."/>
            <person name="Albert R."/>
            <person name="Binder M."/>
            <person name="Bloem J."/>
            <person name="Labutti K."/>
            <person name="Salamov A."/>
            <person name="Andreopoulos B."/>
            <person name="Baker S."/>
            <person name="Barry K."/>
            <person name="Bills G."/>
            <person name="Bluhm B."/>
            <person name="Cannon C."/>
            <person name="Castanera R."/>
            <person name="Culley D."/>
            <person name="Daum C."/>
            <person name="Ezra D."/>
            <person name="Gonzalez J."/>
            <person name="Henrissat B."/>
            <person name="Kuo A."/>
            <person name="Liang C."/>
            <person name="Lipzen A."/>
            <person name="Lutzoni F."/>
            <person name="Magnuson J."/>
            <person name="Mondo S."/>
            <person name="Nolan M."/>
            <person name="Ohm R."/>
            <person name="Pangilinan J."/>
            <person name="Park H.-J."/>
            <person name="Ramirez L."/>
            <person name="Alfaro M."/>
            <person name="Sun H."/>
            <person name="Tritt A."/>
            <person name="Yoshinaga Y."/>
            <person name="Zwiers L.-H."/>
            <person name="Turgeon B."/>
            <person name="Goodwin S."/>
            <person name="Spatafora J."/>
            <person name="Crous P."/>
            <person name="Grigoriev I."/>
        </authorList>
    </citation>
    <scope>NUCLEOTIDE SEQUENCE</scope>
    <source>
        <strain evidence="10">CBS 133067</strain>
    </source>
</reference>
<dbReference type="Gene3D" id="3.30.70.330">
    <property type="match status" value="1"/>
</dbReference>
<keyword evidence="3 7" id="KW-0694">RNA-binding</keyword>
<evidence type="ECO:0000256" key="5">
    <source>
        <dbReference type="ARBA" id="ARBA00025024"/>
    </source>
</evidence>
<evidence type="ECO:0000256" key="8">
    <source>
        <dbReference type="SAM" id="MobiDB-lite"/>
    </source>
</evidence>
<dbReference type="GO" id="GO:0003723">
    <property type="term" value="F:RNA binding"/>
    <property type="evidence" value="ECO:0007669"/>
    <property type="project" value="UniProtKB-UniRule"/>
</dbReference>
<dbReference type="CDD" id="cd12263">
    <property type="entry name" value="RRM_ABT1_like"/>
    <property type="match status" value="1"/>
</dbReference>
<evidence type="ECO:0000256" key="4">
    <source>
        <dbReference type="ARBA" id="ARBA00023242"/>
    </source>
</evidence>
<evidence type="ECO:0000256" key="2">
    <source>
        <dbReference type="ARBA" id="ARBA00005819"/>
    </source>
</evidence>
<dbReference type="PANTHER" id="PTHR12311:SF7">
    <property type="entry name" value="ACTIVATOR OF BASAL TRANSCRIPTION 1"/>
    <property type="match status" value="1"/>
</dbReference>
<dbReference type="InterPro" id="IPR035979">
    <property type="entry name" value="RBD_domain_sf"/>
</dbReference>
<dbReference type="GO" id="GO:0005730">
    <property type="term" value="C:nucleolus"/>
    <property type="evidence" value="ECO:0007669"/>
    <property type="project" value="UniProtKB-SubCell"/>
</dbReference>
<dbReference type="InterPro" id="IPR034353">
    <property type="entry name" value="ABT1/ESF2_RRM"/>
</dbReference>
<dbReference type="PANTHER" id="PTHR12311">
    <property type="entry name" value="ACTIVATOR OF BASAL TRANSCRIPTION 1"/>
    <property type="match status" value="1"/>
</dbReference>
<dbReference type="Pfam" id="PF00076">
    <property type="entry name" value="RRM_1"/>
    <property type="match status" value="1"/>
</dbReference>
<evidence type="ECO:0000256" key="7">
    <source>
        <dbReference type="PROSITE-ProRule" id="PRU00176"/>
    </source>
</evidence>
<keyword evidence="4" id="KW-0539">Nucleus</keyword>
<organism evidence="10 11">
    <name type="scientific">Rhizodiscina lignyota</name>
    <dbReference type="NCBI Taxonomy" id="1504668"/>
    <lineage>
        <taxon>Eukaryota</taxon>
        <taxon>Fungi</taxon>
        <taxon>Dikarya</taxon>
        <taxon>Ascomycota</taxon>
        <taxon>Pezizomycotina</taxon>
        <taxon>Dothideomycetes</taxon>
        <taxon>Pleosporomycetidae</taxon>
        <taxon>Aulographales</taxon>
        <taxon>Rhizodiscinaceae</taxon>
        <taxon>Rhizodiscina</taxon>
    </lineage>
</organism>
<dbReference type="PROSITE" id="PS50102">
    <property type="entry name" value="RRM"/>
    <property type="match status" value="1"/>
</dbReference>
<comment type="function">
    <text evidence="5">Involved in the small subunit (SSU) processome assembly and function, and in the 18S rRNA synthesis. Required for the early cleavages at sites A0, A1 and A2.</text>
</comment>